<dbReference type="RefSeq" id="WP_377139122.1">
    <property type="nucleotide sequence ID" value="NZ_JBHTIA010000003.1"/>
</dbReference>
<evidence type="ECO:0000313" key="6">
    <source>
        <dbReference type="Proteomes" id="UP001597073"/>
    </source>
</evidence>
<dbReference type="Proteomes" id="UP001597073">
    <property type="component" value="Unassembled WGS sequence"/>
</dbReference>
<accession>A0ABW2ZDB2</accession>
<evidence type="ECO:0000259" key="3">
    <source>
        <dbReference type="Pfam" id="PF03544"/>
    </source>
</evidence>
<keyword evidence="2" id="KW-0472">Membrane</keyword>
<keyword evidence="6" id="KW-1185">Reference proteome</keyword>
<dbReference type="CDD" id="cd07341">
    <property type="entry name" value="M56_BlaR1_MecR1_like"/>
    <property type="match status" value="1"/>
</dbReference>
<dbReference type="PANTHER" id="PTHR33446">
    <property type="entry name" value="PROTEIN TONB-RELATED"/>
    <property type="match status" value="1"/>
</dbReference>
<evidence type="ECO:0000259" key="4">
    <source>
        <dbReference type="Pfam" id="PF05569"/>
    </source>
</evidence>
<feature type="transmembrane region" description="Helical" evidence="2">
    <location>
        <begin position="97"/>
        <end position="114"/>
    </location>
</feature>
<dbReference type="SUPFAM" id="SSF74653">
    <property type="entry name" value="TolA/TonB C-terminal domain"/>
    <property type="match status" value="1"/>
</dbReference>
<feature type="transmembrane region" description="Helical" evidence="2">
    <location>
        <begin position="6"/>
        <end position="24"/>
    </location>
</feature>
<keyword evidence="2" id="KW-0812">Transmembrane</keyword>
<dbReference type="PANTHER" id="PTHR33446:SF2">
    <property type="entry name" value="PROTEIN TONB"/>
    <property type="match status" value="1"/>
</dbReference>
<keyword evidence="2" id="KW-1133">Transmembrane helix</keyword>
<dbReference type="InterPro" id="IPR037682">
    <property type="entry name" value="TonB_C"/>
</dbReference>
<gene>
    <name evidence="5" type="ORF">ACFQZI_04805</name>
</gene>
<feature type="compositionally biased region" description="Pro residues" evidence="1">
    <location>
        <begin position="604"/>
        <end position="622"/>
    </location>
</feature>
<feature type="domain" description="Peptidase M56" evidence="4">
    <location>
        <begin position="160"/>
        <end position="256"/>
    </location>
</feature>
<evidence type="ECO:0000313" key="5">
    <source>
        <dbReference type="EMBL" id="MFD0764158.1"/>
    </source>
</evidence>
<feature type="domain" description="TonB C-terminal" evidence="3">
    <location>
        <begin position="499"/>
        <end position="549"/>
    </location>
</feature>
<name>A0ABW2ZDB2_9SPHI</name>
<dbReference type="Pfam" id="PF05569">
    <property type="entry name" value="Peptidase_M56"/>
    <property type="match status" value="1"/>
</dbReference>
<reference evidence="6" key="1">
    <citation type="journal article" date="2019" name="Int. J. Syst. Evol. Microbiol.">
        <title>The Global Catalogue of Microorganisms (GCM) 10K type strain sequencing project: providing services to taxonomists for standard genome sequencing and annotation.</title>
        <authorList>
            <consortium name="The Broad Institute Genomics Platform"/>
            <consortium name="The Broad Institute Genome Sequencing Center for Infectious Disease"/>
            <person name="Wu L."/>
            <person name="Ma J."/>
        </authorList>
    </citation>
    <scope>NUCLEOTIDE SEQUENCE [LARGE SCALE GENOMIC DNA]</scope>
    <source>
        <strain evidence="6">CCUG 60742</strain>
    </source>
</reference>
<feature type="transmembrane region" description="Helical" evidence="2">
    <location>
        <begin position="267"/>
        <end position="287"/>
    </location>
</feature>
<dbReference type="Gene3D" id="3.30.1150.10">
    <property type="match status" value="1"/>
</dbReference>
<protein>
    <submittedName>
        <fullName evidence="5">M56 family metallopeptidase</fullName>
    </submittedName>
</protein>
<proteinExistence type="predicted"/>
<organism evidence="5 6">
    <name type="scientific">Mucilaginibacter lutimaris</name>
    <dbReference type="NCBI Taxonomy" id="931629"/>
    <lineage>
        <taxon>Bacteria</taxon>
        <taxon>Pseudomonadati</taxon>
        <taxon>Bacteroidota</taxon>
        <taxon>Sphingobacteriia</taxon>
        <taxon>Sphingobacteriales</taxon>
        <taxon>Sphingobacteriaceae</taxon>
        <taxon>Mucilaginibacter</taxon>
    </lineage>
</organism>
<dbReference type="InterPro" id="IPR008756">
    <property type="entry name" value="Peptidase_M56"/>
</dbReference>
<dbReference type="Pfam" id="PF03544">
    <property type="entry name" value="TonB_C"/>
    <property type="match status" value="1"/>
</dbReference>
<comment type="caution">
    <text evidence="5">The sequence shown here is derived from an EMBL/GenBank/DDBJ whole genome shotgun (WGS) entry which is preliminary data.</text>
</comment>
<evidence type="ECO:0000256" key="1">
    <source>
        <dbReference type="SAM" id="MobiDB-lite"/>
    </source>
</evidence>
<dbReference type="EMBL" id="JBHTIA010000003">
    <property type="protein sequence ID" value="MFD0764158.1"/>
    <property type="molecule type" value="Genomic_DNA"/>
</dbReference>
<dbReference type="InterPro" id="IPR051045">
    <property type="entry name" value="TonB-dependent_transducer"/>
</dbReference>
<feature type="transmembrane region" description="Helical" evidence="2">
    <location>
        <begin position="36"/>
        <end position="55"/>
    </location>
</feature>
<evidence type="ECO:0000256" key="2">
    <source>
        <dbReference type="SAM" id="Phobius"/>
    </source>
</evidence>
<feature type="region of interest" description="Disordered" evidence="1">
    <location>
        <begin position="604"/>
        <end position="632"/>
    </location>
</feature>
<sequence>MSWLHYLIEANIYLAVFYLCYCLFLNRDTHYMLGRVYLIFSCIIAFVLPFTQLGILKPVMPQIEIAEPVTQVIVLPANVQKPATPIDQFTFDDAMPYLYIAGVAVAVFILMFRLRKLYILTRKTAVVNTNNYKLVKLKDDNTAFSFFNYLFIGTNIPQPETIIAHELVHIRQKHSADIIFLEIVKIFNWFNPFIYLIQRSLKTIHEYIADEQTASLEQDALAYSSFLLNNAYGVQGNYIAHSFFNYNLLKKRIIMLNKNRSGKLARLKYLAVLPLCAGMLCTSTLVFSKDYGLIDLAPRKAVVNSSLDTSKYILRITNPKTNISVTGSDMVYKDTLTGVEKKYTAATLTKADQDELLQKKGLILEKIISTPVIDSVNYTLQLTAPNGTTGTGNSVVIDNRATGFKHTYSVNNPITEAEQKDLEANGYKLAVIERPKEWADTGKRLPTPPQPPKSIYNKDKKGSALVIAPQLPNHKALLPPPPPYEAAYIALYKHMAKTLRYPQSARESKTDGNVILSYRLNPDHKITDVKVERGIGKGCDEAAVNALRSFNGIVNKAPGQYYMVTVFALQGYTKKYQSIDDYRSKPNFAGVVVATGYVNAPPPPAPPKVKSKVPPPPPPIEKAPPAVKENQDAKVYDPAKSPVIIVNDKIYKIDKSAIGKKLNITTADSVMVYAKGDEYALKRWGDQAKNGVILLYGKPSITFK</sequence>